<dbReference type="EMBL" id="JAMXIB010000011">
    <property type="protein sequence ID" value="MCO5725630.1"/>
    <property type="molecule type" value="Genomic_DNA"/>
</dbReference>
<dbReference type="Proteomes" id="UP001206312">
    <property type="component" value="Unassembled WGS sequence"/>
</dbReference>
<dbReference type="PROSITE" id="PS51257">
    <property type="entry name" value="PROKAR_LIPOPROTEIN"/>
    <property type="match status" value="1"/>
</dbReference>
<feature type="signal peptide" evidence="1">
    <location>
        <begin position="1"/>
        <end position="24"/>
    </location>
</feature>
<keyword evidence="1" id="KW-0732">Signal</keyword>
<evidence type="ECO:0000313" key="3">
    <source>
        <dbReference type="Proteomes" id="UP001206312"/>
    </source>
</evidence>
<feature type="chain" id="PRO_5045248396" evidence="1">
    <location>
        <begin position="25"/>
        <end position="163"/>
    </location>
</feature>
<gene>
    <name evidence="2" type="ORF">NG653_12245</name>
</gene>
<sequence>MKLKYYLIALLTAAFFSCSSDDDADSGVNSIVGTWDAVSLQLDATATEEERNAATLFNLLAAQDCYLLTLIFTESQQATLESSFAYLDLSGLLTGDFNIACPTESDSETATYSYTGGQLTITDSEGMSETVTATLSGNRLTMQIEGDEFEEFGTGGSLIFERR</sequence>
<evidence type="ECO:0000256" key="1">
    <source>
        <dbReference type="SAM" id="SignalP"/>
    </source>
</evidence>
<reference evidence="2 3" key="1">
    <citation type="submission" date="2022-06" db="EMBL/GenBank/DDBJ databases">
        <authorList>
            <person name="Xuan X."/>
        </authorList>
    </citation>
    <scope>NUCLEOTIDE SEQUENCE [LARGE SCALE GENOMIC DNA]</scope>
    <source>
        <strain evidence="2 3">2V75</strain>
    </source>
</reference>
<name>A0ABT1B1A2_9FLAO</name>
<proteinExistence type="predicted"/>
<dbReference type="RefSeq" id="WP_252742002.1">
    <property type="nucleotide sequence ID" value="NZ_JAMXIB010000011.1"/>
</dbReference>
<evidence type="ECO:0000313" key="2">
    <source>
        <dbReference type="EMBL" id="MCO5725630.1"/>
    </source>
</evidence>
<organism evidence="2 3">
    <name type="scientific">Robiginitalea marina</name>
    <dbReference type="NCBI Taxonomy" id="2954105"/>
    <lineage>
        <taxon>Bacteria</taxon>
        <taxon>Pseudomonadati</taxon>
        <taxon>Bacteroidota</taxon>
        <taxon>Flavobacteriia</taxon>
        <taxon>Flavobacteriales</taxon>
        <taxon>Flavobacteriaceae</taxon>
        <taxon>Robiginitalea</taxon>
    </lineage>
</organism>
<accession>A0ABT1B1A2</accession>
<comment type="caution">
    <text evidence="2">The sequence shown here is derived from an EMBL/GenBank/DDBJ whole genome shotgun (WGS) entry which is preliminary data.</text>
</comment>
<protein>
    <submittedName>
        <fullName evidence="2">Lipocalin family protein</fullName>
    </submittedName>
</protein>
<keyword evidence="3" id="KW-1185">Reference proteome</keyword>